<proteinExistence type="predicted"/>
<evidence type="ECO:0000313" key="2">
    <source>
        <dbReference type="EMBL" id="XBH02863.1"/>
    </source>
</evidence>
<dbReference type="Gene3D" id="3.40.50.1820">
    <property type="entry name" value="alpha/beta hydrolase"/>
    <property type="match status" value="1"/>
</dbReference>
<dbReference type="PROSITE" id="PS00018">
    <property type="entry name" value="EF_HAND_1"/>
    <property type="match status" value="1"/>
</dbReference>
<name>A0AAU7CCR4_9BACT</name>
<accession>A0AAU7CCR4</accession>
<dbReference type="RefSeq" id="WP_406695604.1">
    <property type="nucleotide sequence ID" value="NZ_CP155447.1"/>
</dbReference>
<organism evidence="2">
    <name type="scientific">Singulisphaera sp. Ch08</name>
    <dbReference type="NCBI Taxonomy" id="3120278"/>
    <lineage>
        <taxon>Bacteria</taxon>
        <taxon>Pseudomonadati</taxon>
        <taxon>Planctomycetota</taxon>
        <taxon>Planctomycetia</taxon>
        <taxon>Isosphaerales</taxon>
        <taxon>Isosphaeraceae</taxon>
        <taxon>Singulisphaera</taxon>
    </lineage>
</organism>
<reference evidence="2" key="1">
    <citation type="submission" date="2024-05" db="EMBL/GenBank/DDBJ databases">
        <title>Planctomycetes of the genus Singulisphaera possess chitinolytic capabilities.</title>
        <authorList>
            <person name="Ivanova A."/>
        </authorList>
    </citation>
    <scope>NUCLEOTIDE SEQUENCE</scope>
    <source>
        <strain evidence="2">Ch08T</strain>
    </source>
</reference>
<gene>
    <name evidence="2" type="ORF">V5E97_31805</name>
</gene>
<feature type="region of interest" description="Disordered" evidence="1">
    <location>
        <begin position="1008"/>
        <end position="1030"/>
    </location>
</feature>
<dbReference type="EMBL" id="CP155447">
    <property type="protein sequence ID" value="XBH02863.1"/>
    <property type="molecule type" value="Genomic_DNA"/>
</dbReference>
<sequence>MFLPQLARMAHGLLKSRQHRRLTRRTARLRESTLIRLEAAVERLERRELLTGPTIDVAVAAGLLSDHAIRSITTVTQGIQALDDGGDGMLDLAQAIHGRLDQDNGTGATAWLVRYDVNQEGGQGVIDLDDSILPAASAAGLSGDLVVLFNWAPESQEVSSGWAEAAGDALFNLIARLDPVLVQPVPSPAPKLHLIGHGSGAAVTSEAVERLAGLKISVDQVTYLDPHDFVQDGLPFDEPQRQSVLGQPAGYGASAWQSVAFTDVYYQTRGQNGVPGTADDVLVPRGRPIPGAHNVFLNGVLPSPGGYLPIDLIGDHRWVWSDFYKDTVTFSTATTGFAFASNPGSRPTTPRFFSNPIDGEPQDHRYSDPRYVDQGTGLPSAKLSTEFGLTPSGFAAKQWTPEWVPAMIVNGDFAAAGDEFITDGPIPAPLGNYYLVEPNNIVPGWSHHGGGGGAHIRSEGGALFPNYFLELKASADPQESWRTHNNLFVPRQSGTLHLVFDMQVTRPSASDRLEVVLGGEVLAQVELSRVDQGWHTKWLSVPAALQGLSPSLTFRLADASGPIESTVRVDNVRFESFDRDELRQKIETAKLTSAIKGVTVITHGFQAFGSAAEGDGLRGIADAVLASAGMVGRKGWLLDYDLPYEGGIGYFDTHQSIIDTGAGDIELVLLYDWSAESNEASPGWTEAAGDALFNLLIDTGLIDPRQGKLGDPLDDANPIELHFIGHSLGAAVTSEAVERLAHYGIGVDQVTYLDPHDFYQLPMPDILQGQATLGAPVAYGASVWNNVAFADVYYQTRGENGSSVPDLVVPLGRPIPGAYNVHLAAELPDDFAGSPYASNDPSGDHSWIWNQFYRSTVPGTLPPSVPSGDPALLAIHRGYRLSRLGAIAAGLNLETVRAAHASNFYGTDVAGKPQDHTYSSPLLVNPAFAGNPNVAGLAYLGLTPEEVTFAGGLDDKHRGWGPVWDPFQVVNGGFDAPGDEHNPDLQGITPAILLGQLPPLLERNIIPGWSHHSGRTDRGESAGAGTNPAAVGSGQAHVAALAGDLLGDYFLRLKGATDPAEAVRTHNAVYVDPDARFLTFELRRFAPGAGNRLEVLLGDTVLRTVVSADMAQLALDGADGFSRTIRVQIPQADAAGKSLRGRSLPITFRIVSDGGAPLQSEAWVDDVRFEGLNVATVHELLKAVWVTGVTVVTHGFQALGSAADGDGMMPLARAIASRANALPDRDAWLLDVDIPGEGKLAAFDPHPLESGLFEVPLAPGGQVELVVLFDWSPESNEFSGGWTEAAGDALFNMLVGMGVVNPATGETPPLHFIAHSFGAAVTSEAIERLAAYKVPVDQVTYLDPHDFDQGLLFDAKQSQNVVGRPSGYGAAIWSNVAFADVYYQTRGANSLPSLLRDALPGQMVPDGRPIPGAYNVFLDEDDLPEEDAFGVAYASGNFSGDHTFVWSDFYASTITNAALSTGFAFSRIARATNPVVTLPARQFYGPGQDHQYTPSAILAETDPARRFEITQGRWAFQWNSLEIVNGDFQDAGDEHSGIPLLDLNDLDALIATLPAAQRQQALAYRNDLVQAQASFGEHNIVPGWSHHGGGGGAHVIKDQATPGQFALELRGPAQSPLGALLGALADELTLGAAGALVGNRSEAVRGHNSLFVPATAGFLRFDLRTFETSTDLFLVRLGGEVLGTPVDLRQAANGAKQSTLVLAIPDRLRGQTQELSFELVPLNPLGIVAGRVWIDNVSFTPAYAGRTGDVIGVDLRKQAPGSSFVLTTVGGQAVPAGATRIDLPQGTILLPEHFGGQLFATSGVLYFLPNPDGLNIGDGNVWPGFQGILNGTILVDGQVRPLEIAVLDGYSPTGANQVTVGAGALDIYRVQQRLRYLGFPGYSAPSFDFSGRTGDVIPVNLALGGGSHFELVSVNGQPVSGQAVSSLLGAGGVSLGQVVLSDRMTGVPFAQSGRLYLIPNPDAAENLDSDPQRGFQGTISGQVRIDGILVDFSIAVDGGASPLADPGTVNTTREMYEVQQRLRYLGIPGFAGDSTTPESRTAAVALPVVGDQGGALPAETAWAIGLFNAIVADAAAPMPVVAAANTFVGLAYLNAPAGSPLWTAIDTNVQGLFLLPGLEGGDNPEGSATIWAQEVLQAASANWVARRALKLDWSGTNLALRSASLNRGGGYPPYHTNELLGSHQTGLDLDFETAATNDLTVPFYRTHTVGGVRYIAARTSGDTAGDSHVVARLADGSYVALPLSGPLSTAVVHDESVYYNADVLNQIKIYLVDNVDADYSLEMVRAQIESFLSPDKSTGLVTASGAAVRVIYIDDPRLWSDGGFAGMVRFSGAQYATPVHDLNAIGAKGLGGVFHIDVARPAAGAALAPPPTALGGSGVGPLAINGQLDAPTQWAMGLFNAAFASPAVVHDPHATTVDVYQINAVNAPHWVPLPTTGAGLDASGLGAGQGYGTSWLAEVLAAGLIQWTAGSATNPPLLLVRASTQTGGAGSADDSDPRYDAGRDLTFKDATDPTKNAAEQALFPALVVPYVVTVTDTPGEFVVHVAPPAPVIALGASAIAGMADVLDGLALTLGALGGPADTGPIAGDSVFMAGFGSQPASINALGQPLPVIGQSTAQSFGLANLLQQGLVLPVAHYLATAGTPTSAGLTAVLAALGGSLGNATFTVAPGSVSGGLVGAGDEAKLEYHVTLQTTLHQSLTLDLAAAGAALGLLFEGPPPLVDVTQSFVLDLTFGYDLSPGLAADEAAYVRFSSPEAISLTTDVPAQALAFGLQVGFLGNIQAQLAGLTMHSAAEVQLVNPDNDLEGTLTLAELKATRLGVAGAIELVNSAGGTLTALASLGTFHTTGHLALGVDPATGRLSLTTDANFSELLNFNHVSAATMVEALDGVGTALGQYASLLTTPVPFTSQSLGEMLDLDGAWASSVGGQLRDAAGAPAFRTAQGLEALLKQRVHPDIVADYDPVTDRLTYRLIATPALAPVTSTVALAQNLAPLAEVNAQGQVTLTPTVSITGGLGLDLTTEDTAPTLDGLRVSGTVMVKAPDIDALARFGFVGIAVVDGHGGLGGDWALQAQFTSGPVNVELGATDPFAGTTLTPEFSGQALLVLPIVVTPAAGGAAPGAAPRIEVVWSDLSDPATLEVRPHDLGNLTDLDGLSFQSVLSALRAAVTYLQDLQQFSFLKQKLPLVNQSISDLLDTADALAQKFDALAQNPAGALQELELAIEEAMGLVPDSPLVSVTLDGKALKIDIKLEQILSQSNEFSLELTELVAALPAGHPARALLAGIAGLVSSQASGRLDVDARSTLDLHLGVDLDRAGSRYLQPFVYDTTAWGLSLKVQGTGLNFTASVGPLGVAVVGGSAVLDADGAGPSVDPARFDLTLTDNDGDHRLYLASLPSLGTIAQVAFVGGMHANLPLYFPTVSNPLGGSAVDGSDPDAIPDNQLDVRIGDLTQVGATTQIVTPDIAGAASTVFLPDPAALSAGLDGLLGGAWDLFKANVLDTPLPLVGRELAQTVTFLQDIRTRVVSAFAGSGALAAKAARQSLFDGLGPNGIGLLADLNGDGQITLEDVRIQADSGSFDAELKLTRPQTLLSNGLSPQLGVPALGFGVGGAVNVLEQFSVNLHFGQDSQGFYVASGDFLAGVLDVSAALTASLGGGIANVTGQANLVLDPTITLTTARPDGRLRLAELTAALSDPASLRLAGRSDLALQFDLSLLPSLPIQFNGQWHWSITSTGTTLIQENSGLDPDSLLNSLAVAVDAGMAKLQGASNSLAALVQSVPFTGAGLAGRLRSLSDDGLSFDRGTQTAHQYLASRGFQVISVVTPQQLVDALSAGTALPQDLLQLHFTRTASQADPALEVGGTKTLGGLGFQLGGRLDTTTALAFDLNFGVDRSGGIYVVEGSRIAASLDLAGSLTGHLDLGGALDVSLAGSGLFDADATLFLDDKDSTAQERIYLTSLGDLSSALRTTLAGRVDVSNLTVTTTVPLLGDFKPSLSFSGNADYDLATGQGTYQFDDQSLRDSLVRQVGKGVQKLGESAQDLARGLRNVPLIGESVADKLVGPIASSLAFNPGQTPLATYLMQRGITVKASITTADLINGNYLNKELLEIRFEPAAATINLAQFTAPQKTLAFDAAGVKTGLTLGGSLSITPRLDLAVTFGLDAQGGLYVREGASAGAADASFLKASVPITARLTGTAFVGKLIDLKATADAKFNGVGLNVVLDNFNGVSREKLYLFDSAASDGGHSIDDAFLSGANNTQVGTVDLNLSLNVDNPAKTMGGVVGSLVGAAMQAFTFQANAHYDIPNGTGSFAVTQYPSFDYLKDKFLQQFVGDLERYNPIPKDLREVLTQPISLLGNKSLVELLGMGSAKILLDPSGITTASQAPNQHGVKVNFDILQPQNIVSMLTGQPADLVSLDIDYTFGGALDPIKLFEAPLFSFFGVLNVTGELSIIPALRLIVDMTAGLDTTGFYIREAPNILRAEGELTAQLTLHGKLLILDLVQVRGRAGLVPYGEIGLDVPGQDGKARAKDLLKTGNYVTTIGLDLKLGVGAEIGLIDLGLSASVDKDFFFHLYSTSTGRRTLGATRSRRSRANCSRRRTRWSISLPILLSSSRTRRAGPPTGSATATARPSRRPES</sequence>
<dbReference type="InterPro" id="IPR029058">
    <property type="entry name" value="AB_hydrolase_fold"/>
</dbReference>
<feature type="region of interest" description="Disordered" evidence="1">
    <location>
        <begin position="4606"/>
        <end position="4630"/>
    </location>
</feature>
<evidence type="ECO:0000256" key="1">
    <source>
        <dbReference type="SAM" id="MobiDB-lite"/>
    </source>
</evidence>
<dbReference type="InterPro" id="IPR018247">
    <property type="entry name" value="EF_Hand_1_Ca_BS"/>
</dbReference>
<feature type="compositionally biased region" description="Low complexity" evidence="1">
    <location>
        <begin position="4606"/>
        <end position="4623"/>
    </location>
</feature>
<protein>
    <submittedName>
        <fullName evidence="2">Uncharacterized protein</fullName>
    </submittedName>
</protein>